<keyword evidence="2" id="KW-0472">Membrane</keyword>
<organism evidence="3 4">
    <name type="scientific">Vallitalea pronyensis</name>
    <dbReference type="NCBI Taxonomy" id="1348613"/>
    <lineage>
        <taxon>Bacteria</taxon>
        <taxon>Bacillati</taxon>
        <taxon>Bacillota</taxon>
        <taxon>Clostridia</taxon>
        <taxon>Lachnospirales</taxon>
        <taxon>Vallitaleaceae</taxon>
        <taxon>Vallitalea</taxon>
    </lineage>
</organism>
<evidence type="ECO:0000256" key="2">
    <source>
        <dbReference type="SAM" id="Phobius"/>
    </source>
</evidence>
<feature type="region of interest" description="Disordered" evidence="1">
    <location>
        <begin position="161"/>
        <end position="230"/>
    </location>
</feature>
<sequence>MSKGVKIALGIVLSFMVISIIFSSLSRKSLAKKIDSNPNFNYSTSLTSNYDRSDKAKVYSTKMSPAEAARYLISEDRPLEHTDLNNDDAIQLTYDDYYVLIYQNEDGETYIQISSRKYVHNNGYQGLYRPYRSNIITFYSASYLASRYYGRDINRYGQGYARPVKTSTNTSTTNTTDTKTNSSKINTDKNASSKIRTESSKTNSNTTTKSVRTGSAGTKSRVGGGTSFGK</sequence>
<dbReference type="KEGG" id="vpy:HZI73_04995"/>
<feature type="compositionally biased region" description="Low complexity" evidence="1">
    <location>
        <begin position="200"/>
        <end position="210"/>
    </location>
</feature>
<proteinExistence type="predicted"/>
<evidence type="ECO:0008006" key="5">
    <source>
        <dbReference type="Google" id="ProtNLM"/>
    </source>
</evidence>
<dbReference type="EMBL" id="CP058649">
    <property type="protein sequence ID" value="QUI21688.1"/>
    <property type="molecule type" value="Genomic_DNA"/>
</dbReference>
<dbReference type="Proteomes" id="UP000683246">
    <property type="component" value="Chromosome"/>
</dbReference>
<feature type="transmembrane region" description="Helical" evidence="2">
    <location>
        <begin position="6"/>
        <end position="25"/>
    </location>
</feature>
<evidence type="ECO:0000313" key="4">
    <source>
        <dbReference type="Proteomes" id="UP000683246"/>
    </source>
</evidence>
<gene>
    <name evidence="3" type="ORF">HZI73_04995</name>
</gene>
<accession>A0A8J8SFX3</accession>
<name>A0A8J8SFX3_9FIRM</name>
<dbReference type="RefSeq" id="WP_212697159.1">
    <property type="nucleotide sequence ID" value="NZ_CP058649.1"/>
</dbReference>
<dbReference type="AlphaFoldDB" id="A0A8J8SFX3"/>
<keyword evidence="2" id="KW-1133">Transmembrane helix</keyword>
<feature type="compositionally biased region" description="Low complexity" evidence="1">
    <location>
        <begin position="165"/>
        <end position="185"/>
    </location>
</feature>
<protein>
    <recommendedName>
        <fullName evidence="5">DUF4247 domain-containing protein</fullName>
    </recommendedName>
</protein>
<keyword evidence="2" id="KW-0812">Transmembrane</keyword>
<keyword evidence="4" id="KW-1185">Reference proteome</keyword>
<evidence type="ECO:0000313" key="3">
    <source>
        <dbReference type="EMBL" id="QUI21688.1"/>
    </source>
</evidence>
<evidence type="ECO:0000256" key="1">
    <source>
        <dbReference type="SAM" id="MobiDB-lite"/>
    </source>
</evidence>
<reference evidence="3" key="1">
    <citation type="submission" date="2020-07" db="EMBL/GenBank/DDBJ databases">
        <title>Vallitalea pronyensis genome.</title>
        <authorList>
            <person name="Postec A."/>
        </authorList>
    </citation>
    <scope>NUCLEOTIDE SEQUENCE</scope>
    <source>
        <strain evidence="3">FatNI3</strain>
    </source>
</reference>